<proteinExistence type="predicted"/>
<keyword evidence="1" id="KW-1185">Reference proteome</keyword>
<sequence>MCNPHSQPATSSPPPALGLGGSGFVAGGIGATIADGQSKAIFCYKFLAWGTSTAIAHKVVDSIFGLQVIKHETVASSEPTATTLALNMNSLANSYACGSQSKTLSDV</sequence>
<evidence type="ECO:0000313" key="1">
    <source>
        <dbReference type="Proteomes" id="UP000504621"/>
    </source>
</evidence>
<organism evidence="1 2">
    <name type="scientific">Herrania umbratica</name>
    <dbReference type="NCBI Taxonomy" id="108875"/>
    <lineage>
        <taxon>Eukaryota</taxon>
        <taxon>Viridiplantae</taxon>
        <taxon>Streptophyta</taxon>
        <taxon>Embryophyta</taxon>
        <taxon>Tracheophyta</taxon>
        <taxon>Spermatophyta</taxon>
        <taxon>Magnoliopsida</taxon>
        <taxon>eudicotyledons</taxon>
        <taxon>Gunneridae</taxon>
        <taxon>Pentapetalae</taxon>
        <taxon>rosids</taxon>
        <taxon>malvids</taxon>
        <taxon>Malvales</taxon>
        <taxon>Malvaceae</taxon>
        <taxon>Byttnerioideae</taxon>
        <taxon>Herrania</taxon>
    </lineage>
</organism>
<reference evidence="2" key="1">
    <citation type="submission" date="2025-08" db="UniProtKB">
        <authorList>
            <consortium name="RefSeq"/>
        </authorList>
    </citation>
    <scope>IDENTIFICATION</scope>
    <source>
        <tissue evidence="2">Leaf</tissue>
    </source>
</reference>
<gene>
    <name evidence="2" type="primary">LOC110425556</name>
</gene>
<dbReference type="GeneID" id="110425556"/>
<dbReference type="RefSeq" id="XP_021296142.1">
    <property type="nucleotide sequence ID" value="XM_021440467.1"/>
</dbReference>
<name>A0A6J1B9K7_9ROSI</name>
<accession>A0A6J1B9K7</accession>
<evidence type="ECO:0000313" key="2">
    <source>
        <dbReference type="RefSeq" id="XP_021296142.1"/>
    </source>
</evidence>
<dbReference type="Proteomes" id="UP000504621">
    <property type="component" value="Unplaced"/>
</dbReference>
<dbReference type="AlphaFoldDB" id="A0A6J1B9K7"/>
<protein>
    <submittedName>
        <fullName evidence="2">Uncharacterized protein LOC110425556</fullName>
    </submittedName>
</protein>